<sequence>MSRSKIRVSPSVQFDIEYENPEMTAAEGKPSHFHGKKEERIGLMGSSHASRVFHESKRKLSVSLENFIDSTERMEDKIFCHHYKLFQDVTFVAVEVCLAVYSNYTNVSMLYVLYTNDCIKKALGDGFSTTPYNFYSMYHSIGTVFSLILYLTLWMTAWGRESLSDWHIMLDKQLEDITSFNFYRKLFLLIGLNELLLWWLDWKISVQLGQYPVWLYFKTIANGTLVSKILRRYLAFFMCYPFLELLNDRKRKELAVKYVSWLWILILLAIVILYPTKDFLFYQSVYSGFTCLYFNTTVSNVQCLASDGSTFVNNTMYIPTGPYEMLPASNFYTDSQGNRYGLGYYDVFHYQCSGYPEGALYLVSFFDQTGVFPGVIFDNSTIFFNSTVLDSTLQWWDEPGSTLNITWPTEDQGEYSTTYNLFIGHDVNLNTLDIEINSRKNLSVVYLVATVEIAGYVAICNFV</sequence>
<evidence type="ECO:0000313" key="2">
    <source>
        <dbReference type="EMBL" id="KAJ3256385.1"/>
    </source>
</evidence>
<organism evidence="2 3">
    <name type="scientific">Boothiomyces macroporosus</name>
    <dbReference type="NCBI Taxonomy" id="261099"/>
    <lineage>
        <taxon>Eukaryota</taxon>
        <taxon>Fungi</taxon>
        <taxon>Fungi incertae sedis</taxon>
        <taxon>Chytridiomycota</taxon>
        <taxon>Chytridiomycota incertae sedis</taxon>
        <taxon>Chytridiomycetes</taxon>
        <taxon>Rhizophydiales</taxon>
        <taxon>Terramycetaceae</taxon>
        <taxon>Boothiomyces</taxon>
    </lineage>
</organism>
<feature type="transmembrane region" description="Helical" evidence="1">
    <location>
        <begin position="137"/>
        <end position="159"/>
    </location>
</feature>
<feature type="transmembrane region" description="Helical" evidence="1">
    <location>
        <begin position="180"/>
        <end position="200"/>
    </location>
</feature>
<evidence type="ECO:0000313" key="3">
    <source>
        <dbReference type="Proteomes" id="UP001210925"/>
    </source>
</evidence>
<feature type="transmembrane region" description="Helical" evidence="1">
    <location>
        <begin position="220"/>
        <end position="243"/>
    </location>
</feature>
<keyword evidence="1" id="KW-1133">Transmembrane helix</keyword>
<dbReference type="AlphaFoldDB" id="A0AAD5UF43"/>
<protein>
    <submittedName>
        <fullName evidence="2">Uncharacterized protein</fullName>
    </submittedName>
</protein>
<keyword evidence="1" id="KW-0812">Transmembrane</keyword>
<dbReference type="EMBL" id="JADGKB010000051">
    <property type="protein sequence ID" value="KAJ3256385.1"/>
    <property type="molecule type" value="Genomic_DNA"/>
</dbReference>
<dbReference type="Proteomes" id="UP001210925">
    <property type="component" value="Unassembled WGS sequence"/>
</dbReference>
<comment type="caution">
    <text evidence="2">The sequence shown here is derived from an EMBL/GenBank/DDBJ whole genome shotgun (WGS) entry which is preliminary data.</text>
</comment>
<gene>
    <name evidence="2" type="ORF">HK103_005514</name>
</gene>
<keyword evidence="1" id="KW-0472">Membrane</keyword>
<accession>A0AAD5UF43</accession>
<evidence type="ECO:0000256" key="1">
    <source>
        <dbReference type="SAM" id="Phobius"/>
    </source>
</evidence>
<keyword evidence="3" id="KW-1185">Reference proteome</keyword>
<proteinExistence type="predicted"/>
<reference evidence="2" key="1">
    <citation type="submission" date="2020-05" db="EMBL/GenBank/DDBJ databases">
        <title>Phylogenomic resolution of chytrid fungi.</title>
        <authorList>
            <person name="Stajich J.E."/>
            <person name="Amses K."/>
            <person name="Simmons R."/>
            <person name="Seto K."/>
            <person name="Myers J."/>
            <person name="Bonds A."/>
            <person name="Quandt C.A."/>
            <person name="Barry K."/>
            <person name="Liu P."/>
            <person name="Grigoriev I."/>
            <person name="Longcore J.E."/>
            <person name="James T.Y."/>
        </authorList>
    </citation>
    <scope>NUCLEOTIDE SEQUENCE</scope>
    <source>
        <strain evidence="2">PLAUS21</strain>
    </source>
</reference>
<name>A0AAD5UF43_9FUNG</name>
<feature type="transmembrane region" description="Helical" evidence="1">
    <location>
        <begin position="85"/>
        <end position="104"/>
    </location>
</feature>
<feature type="transmembrane region" description="Helical" evidence="1">
    <location>
        <begin position="255"/>
        <end position="274"/>
    </location>
</feature>